<dbReference type="PANTHER" id="PTHR35004:SF8">
    <property type="entry name" value="TRANSPOSASE RV3428C-RELATED"/>
    <property type="match status" value="1"/>
</dbReference>
<evidence type="ECO:0000313" key="2">
    <source>
        <dbReference type="EMBL" id="RBP56863.1"/>
    </source>
</evidence>
<reference evidence="2 3" key="1">
    <citation type="submission" date="2018-06" db="EMBL/GenBank/DDBJ databases">
        <title>Genomic Encyclopedia of Type Strains, Phase IV (KMG-IV): sequencing the most valuable type-strain genomes for metagenomic binning, comparative biology and taxonomic classification.</title>
        <authorList>
            <person name="Goeker M."/>
        </authorList>
    </citation>
    <scope>NUCLEOTIDE SEQUENCE [LARGE SCALE GENOMIC DNA]</scope>
    <source>
        <strain evidence="2 3">DSM 22112</strain>
    </source>
</reference>
<proteinExistence type="predicted"/>
<organism evidence="2 3">
    <name type="scientific">Alkalibaculum bacchi</name>
    <dbReference type="NCBI Taxonomy" id="645887"/>
    <lineage>
        <taxon>Bacteria</taxon>
        <taxon>Bacillati</taxon>
        <taxon>Bacillota</taxon>
        <taxon>Clostridia</taxon>
        <taxon>Eubacteriales</taxon>
        <taxon>Eubacteriaceae</taxon>
        <taxon>Alkalibaculum</taxon>
    </lineage>
</organism>
<dbReference type="InterPro" id="IPR054353">
    <property type="entry name" value="IstA-like_C"/>
</dbReference>
<accession>A0A366HY89</accession>
<protein>
    <submittedName>
        <fullName evidence="2">Transposase</fullName>
    </submittedName>
</protein>
<dbReference type="Pfam" id="PF22483">
    <property type="entry name" value="Mu-transpos_C_2"/>
    <property type="match status" value="1"/>
</dbReference>
<dbReference type="AlphaFoldDB" id="A0A366HY89"/>
<gene>
    <name evidence="2" type="ORF">DES36_1381</name>
</gene>
<evidence type="ECO:0000259" key="1">
    <source>
        <dbReference type="PROSITE" id="PS50994"/>
    </source>
</evidence>
<dbReference type="PANTHER" id="PTHR35004">
    <property type="entry name" value="TRANSPOSASE RV3428C-RELATED"/>
    <property type="match status" value="1"/>
</dbReference>
<dbReference type="Proteomes" id="UP000253490">
    <property type="component" value="Unassembled WGS sequence"/>
</dbReference>
<dbReference type="OrthoDB" id="3193769at2"/>
<feature type="domain" description="Integrase catalytic" evidence="1">
    <location>
        <begin position="130"/>
        <end position="310"/>
    </location>
</feature>
<sequence>MIQYRQILELHFKGTSQRTISSSVGHSRQTISDVIKKAKQLGLTDLNDDMTNQWLVEFLFPEKQDIAKGYFPVAWEEVHRELQKKNMTLKLLHHEYSQRARDINKIPYAYRTFCNNYGKYARKYKLTMPIRRKPGEIMEVDWAGDTLSIQDRSTGEELPVYLFVTVLPYSQLFYVEGFLNMKSRSWLTAHIHAFEYFDGVPEVLVPDNLKTGVKKPIKGEPILNEAYRELADYYQTTIVPARIRAPKDKPSVEGNVGYISRQIIASLRYYQCFSLSDLNTQILKQVNRLNDEPFQKRVGSRRSVFNEEEKAKLIPLRHPRYQLSEWKTAKVQLNYHIQVNRMYYSVPYEYVQSQVDVRITKDLIEVYFKEMRIASHKTLSGEIGQYSTNPNHMPDNHRQYLEHTPDKIRKWAKTLGHNTEKFVEYILENHVEKKALTILLSVRNLTKYYSQELIEQGCETLMTISHIPTLSVLKTILKRMKEHQKSKENGTLNEIKTNNDYGFVRGARYFGGIKNEK</sequence>
<dbReference type="GO" id="GO:0015074">
    <property type="term" value="P:DNA integration"/>
    <property type="evidence" value="ECO:0007669"/>
    <property type="project" value="InterPro"/>
</dbReference>
<evidence type="ECO:0000313" key="3">
    <source>
        <dbReference type="Proteomes" id="UP000253490"/>
    </source>
</evidence>
<keyword evidence="3" id="KW-1185">Reference proteome</keyword>
<dbReference type="Gene3D" id="1.10.10.10">
    <property type="entry name" value="Winged helix-like DNA-binding domain superfamily/Winged helix DNA-binding domain"/>
    <property type="match status" value="1"/>
</dbReference>
<dbReference type="NCBIfam" id="NF033546">
    <property type="entry name" value="transpos_IS21"/>
    <property type="match status" value="1"/>
</dbReference>
<dbReference type="PROSITE" id="PS50994">
    <property type="entry name" value="INTEGRASE"/>
    <property type="match status" value="1"/>
</dbReference>
<comment type="caution">
    <text evidence="2">The sequence shown here is derived from an EMBL/GenBank/DDBJ whole genome shotgun (WGS) entry which is preliminary data.</text>
</comment>
<name>A0A366HY89_9FIRM</name>
<dbReference type="InterPro" id="IPR036388">
    <property type="entry name" value="WH-like_DNA-bd_sf"/>
</dbReference>
<dbReference type="InterPro" id="IPR001584">
    <property type="entry name" value="Integrase_cat-core"/>
</dbReference>
<dbReference type="RefSeq" id="WP_113921952.1">
    <property type="nucleotide sequence ID" value="NZ_QNRX01000038.1"/>
</dbReference>
<dbReference type="EMBL" id="QNRX01000038">
    <property type="protein sequence ID" value="RBP56863.1"/>
    <property type="molecule type" value="Genomic_DNA"/>
</dbReference>